<protein>
    <submittedName>
        <fullName evidence="2">Alpha/beta fold hydrolase</fullName>
    </submittedName>
</protein>
<accession>A0AAW5R2Y7</accession>
<dbReference type="EMBL" id="JALIDZ010000005">
    <property type="protein sequence ID" value="MCT8972905.1"/>
    <property type="molecule type" value="Genomic_DNA"/>
</dbReference>
<dbReference type="InterPro" id="IPR050471">
    <property type="entry name" value="AB_hydrolase"/>
</dbReference>
<name>A0AAW5R2Y7_9HYPH</name>
<dbReference type="Gene3D" id="3.40.50.1820">
    <property type="entry name" value="alpha/beta hydrolase"/>
    <property type="match status" value="1"/>
</dbReference>
<keyword evidence="3" id="KW-1185">Reference proteome</keyword>
<dbReference type="PANTHER" id="PTHR43433:SF5">
    <property type="entry name" value="AB HYDROLASE-1 DOMAIN-CONTAINING PROTEIN"/>
    <property type="match status" value="1"/>
</dbReference>
<dbReference type="PANTHER" id="PTHR43433">
    <property type="entry name" value="HYDROLASE, ALPHA/BETA FOLD FAMILY PROTEIN"/>
    <property type="match status" value="1"/>
</dbReference>
<evidence type="ECO:0000259" key="1">
    <source>
        <dbReference type="Pfam" id="PF00561"/>
    </source>
</evidence>
<dbReference type="InterPro" id="IPR029058">
    <property type="entry name" value="AB_hydrolase_fold"/>
</dbReference>
<dbReference type="Pfam" id="PF00561">
    <property type="entry name" value="Abhydrolase_1"/>
    <property type="match status" value="1"/>
</dbReference>
<dbReference type="RefSeq" id="WP_261616476.1">
    <property type="nucleotide sequence ID" value="NZ_JALIDZ010000005.1"/>
</dbReference>
<dbReference type="GO" id="GO:0004806">
    <property type="term" value="F:triacylglycerol lipase activity"/>
    <property type="evidence" value="ECO:0007669"/>
    <property type="project" value="TreeGrafter"/>
</dbReference>
<feature type="domain" description="AB hydrolase-1" evidence="1">
    <location>
        <begin position="23"/>
        <end position="123"/>
    </location>
</feature>
<dbReference type="Proteomes" id="UP001320898">
    <property type="component" value="Unassembled WGS sequence"/>
</dbReference>
<organism evidence="2 3">
    <name type="scientific">Microbaculum marinisediminis</name>
    <dbReference type="NCBI Taxonomy" id="2931392"/>
    <lineage>
        <taxon>Bacteria</taxon>
        <taxon>Pseudomonadati</taxon>
        <taxon>Pseudomonadota</taxon>
        <taxon>Alphaproteobacteria</taxon>
        <taxon>Hyphomicrobiales</taxon>
        <taxon>Tepidamorphaceae</taxon>
        <taxon>Microbaculum</taxon>
    </lineage>
</organism>
<keyword evidence="2" id="KW-0378">Hydrolase</keyword>
<dbReference type="SUPFAM" id="SSF53474">
    <property type="entry name" value="alpha/beta-Hydrolases"/>
    <property type="match status" value="1"/>
</dbReference>
<evidence type="ECO:0000313" key="2">
    <source>
        <dbReference type="EMBL" id="MCT8972905.1"/>
    </source>
</evidence>
<gene>
    <name evidence="2" type="ORF">MUB46_13645</name>
</gene>
<dbReference type="PRINTS" id="PR00111">
    <property type="entry name" value="ABHYDROLASE"/>
</dbReference>
<reference evidence="2 3" key="1">
    <citation type="submission" date="2022-04" db="EMBL/GenBank/DDBJ databases">
        <authorList>
            <person name="Ye Y.-Q."/>
            <person name="Du Z.-J."/>
        </authorList>
    </citation>
    <scope>NUCLEOTIDE SEQUENCE [LARGE SCALE GENOMIC DNA]</scope>
    <source>
        <strain evidence="2 3">A6E488</strain>
    </source>
</reference>
<proteinExistence type="predicted"/>
<comment type="caution">
    <text evidence="2">The sequence shown here is derived from an EMBL/GenBank/DDBJ whole genome shotgun (WGS) entry which is preliminary data.</text>
</comment>
<dbReference type="GO" id="GO:0046503">
    <property type="term" value="P:glycerolipid catabolic process"/>
    <property type="evidence" value="ECO:0007669"/>
    <property type="project" value="TreeGrafter"/>
</dbReference>
<dbReference type="InterPro" id="IPR000073">
    <property type="entry name" value="AB_hydrolase_1"/>
</dbReference>
<dbReference type="AlphaFoldDB" id="A0AAW5R2Y7"/>
<sequence length="252" mass="26859">MDTHHFDSNGVDIAYIDEGEGSPVLLIHGFASNIRANWVDTGWVDILKKAGHRVIAIDNRGHGRSEKLHDLADYGAPIMAEDAYRLLAHLGIKTAAVVGYSMGARITAFLAINHPERVSRAVFGGLGVGMVRGVGAPEPIAEALEAASLDDVSDPKGRAFRYFAEQTGSDLKALAACIRSARVRITPELLAGLPMPVLVAVGTDDDIAGNPDELAAMMPKGRAFHIQGRDHMKAVGDRSHKAAVVDFLAEGH</sequence>
<evidence type="ECO:0000313" key="3">
    <source>
        <dbReference type="Proteomes" id="UP001320898"/>
    </source>
</evidence>